<proteinExistence type="predicted"/>
<dbReference type="PANTHER" id="PTHR23099:SF0">
    <property type="entry name" value="GERM CELL NUCLEAR ACIDIC PROTEIN"/>
    <property type="match status" value="1"/>
</dbReference>
<dbReference type="OrthoDB" id="27771at10239"/>
<dbReference type="GeneID" id="10973705"/>
<dbReference type="Proteomes" id="UP000203266">
    <property type="component" value="Segment"/>
</dbReference>
<dbReference type="KEGG" id="vg:10973705"/>
<dbReference type="InterPro" id="IPR006640">
    <property type="entry name" value="SprT-like_domain"/>
</dbReference>
<name>A9YML3_9BBAC</name>
<reference evidence="2 3" key="1">
    <citation type="journal article" date="2008" name="Virus Genes">
        <title>Genomic sequence analysis of a granulovirus isolated from the Old World bollworm, Helicoverpa armigera.</title>
        <authorList>
            <person name="Harrison R.L."/>
            <person name="Popham H.J."/>
        </authorList>
    </citation>
    <scope>NUCLEOTIDE SEQUENCE [LARGE SCALE GENOMIC DNA]</scope>
</reference>
<sequence>MDVTKLDIISIVQDLNKNVFSNKIPPIKFIWKKNMTSSAGTFIVRTNSSGQKFASVSLSSVVLKTEAQVWETIAHELCHLAVVFIDGGGSSHGPQFRSWSSKVNQVYPSVKISIRHEYKTNFTVPPTYQCKECQKVHVRQRKLNVLKFRCKCQGVLVRI</sequence>
<dbReference type="EMBL" id="EU255577">
    <property type="protein sequence ID" value="ABY47712.1"/>
    <property type="molecule type" value="Genomic_DNA"/>
</dbReference>
<dbReference type="Pfam" id="PF10263">
    <property type="entry name" value="SprT-like"/>
    <property type="match status" value="1"/>
</dbReference>
<evidence type="ECO:0000313" key="3">
    <source>
        <dbReference type="Proteomes" id="UP000203266"/>
    </source>
</evidence>
<dbReference type="SMART" id="SM00731">
    <property type="entry name" value="SprT"/>
    <property type="match status" value="1"/>
</dbReference>
<accession>A9YML3</accession>
<keyword evidence="3" id="KW-1185">Reference proteome</keyword>
<evidence type="ECO:0000259" key="1">
    <source>
        <dbReference type="SMART" id="SM00731"/>
    </source>
</evidence>
<protein>
    <submittedName>
        <fullName evidence="2">SprT</fullName>
    </submittedName>
</protein>
<feature type="domain" description="SprT-like" evidence="1">
    <location>
        <begin position="6"/>
        <end position="159"/>
    </location>
</feature>
<evidence type="ECO:0000313" key="2">
    <source>
        <dbReference type="EMBL" id="ABY47712.1"/>
    </source>
</evidence>
<organism evidence="2 3">
    <name type="scientific">Helicoverpa armigera granulovirus</name>
    <dbReference type="NCBI Taxonomy" id="489830"/>
    <lineage>
        <taxon>Viruses</taxon>
        <taxon>Viruses incertae sedis</taxon>
        <taxon>Naldaviricetes</taxon>
        <taxon>Lefavirales</taxon>
        <taxon>Baculoviridae</taxon>
        <taxon>Betabaculovirus</taxon>
        <taxon>Betabaculovirus helarmigerae</taxon>
    </lineage>
</organism>
<dbReference type="RefSeq" id="YP_001649003.1">
    <property type="nucleotide sequence ID" value="NC_010240.1"/>
</dbReference>
<dbReference type="PANTHER" id="PTHR23099">
    <property type="entry name" value="TRANSCRIPTIONAL REGULATOR"/>
    <property type="match status" value="1"/>
</dbReference>
<dbReference type="GO" id="GO:0006950">
    <property type="term" value="P:response to stress"/>
    <property type="evidence" value="ECO:0007669"/>
    <property type="project" value="UniProtKB-ARBA"/>
</dbReference>